<dbReference type="PANTHER" id="PTHR31302:SF0">
    <property type="entry name" value="TRANSMEMBRANE PROTEIN WITH METALLOPHOSPHOESTERASE DOMAIN"/>
    <property type="match status" value="1"/>
</dbReference>
<reference evidence="2" key="2">
    <citation type="submission" date="2021-04" db="EMBL/GenBank/DDBJ databases">
        <authorList>
            <person name="Dong X."/>
        </authorList>
    </citation>
    <scope>NUCLEOTIDE SEQUENCE</scope>
    <source>
        <strain evidence="2">ZWT</strain>
    </source>
</reference>
<dbReference type="InterPro" id="IPR004843">
    <property type="entry name" value="Calcineurin-like_PHP"/>
</dbReference>
<feature type="domain" description="Calcineurin-like phosphoesterase" evidence="1">
    <location>
        <begin position="51"/>
        <end position="216"/>
    </location>
</feature>
<dbReference type="RefSeq" id="WP_250860735.1">
    <property type="nucleotide sequence ID" value="NZ_JAGSOJ010000004.1"/>
</dbReference>
<dbReference type="Proteomes" id="UP001056429">
    <property type="component" value="Unassembled WGS sequence"/>
</dbReference>
<proteinExistence type="predicted"/>
<keyword evidence="3" id="KW-1185">Reference proteome</keyword>
<name>A0A9J6P826_9CLOT</name>
<dbReference type="Pfam" id="PF00149">
    <property type="entry name" value="Metallophos"/>
    <property type="match status" value="1"/>
</dbReference>
<dbReference type="PANTHER" id="PTHR31302">
    <property type="entry name" value="TRANSMEMBRANE PROTEIN WITH METALLOPHOSPHOESTERASE DOMAIN-RELATED"/>
    <property type="match status" value="1"/>
</dbReference>
<evidence type="ECO:0000259" key="1">
    <source>
        <dbReference type="Pfam" id="PF00149"/>
    </source>
</evidence>
<gene>
    <name evidence="2" type="ORF">KDK92_17795</name>
</gene>
<evidence type="ECO:0000313" key="3">
    <source>
        <dbReference type="Proteomes" id="UP001056429"/>
    </source>
</evidence>
<dbReference type="InterPro" id="IPR051158">
    <property type="entry name" value="Metallophosphoesterase_sf"/>
</dbReference>
<protein>
    <submittedName>
        <fullName evidence="2">Metallophosphoesterase</fullName>
    </submittedName>
</protein>
<reference evidence="2" key="1">
    <citation type="journal article" date="2021" name="mSystems">
        <title>Bacteria and Archaea Synergistically Convert Glycine Betaine to Biogenic Methane in the Formosa Cold Seep of the South China Sea.</title>
        <authorList>
            <person name="Li L."/>
            <person name="Zhang W."/>
            <person name="Zhang S."/>
            <person name="Song L."/>
            <person name="Sun Q."/>
            <person name="Zhang H."/>
            <person name="Xiang H."/>
            <person name="Dong X."/>
        </authorList>
    </citation>
    <scope>NUCLEOTIDE SEQUENCE</scope>
    <source>
        <strain evidence="2">ZWT</strain>
    </source>
</reference>
<dbReference type="CDD" id="cd07385">
    <property type="entry name" value="MPP_YkuE_C"/>
    <property type="match status" value="1"/>
</dbReference>
<dbReference type="EMBL" id="JAGSOJ010000004">
    <property type="protein sequence ID" value="MCM1991592.1"/>
    <property type="molecule type" value="Genomic_DNA"/>
</dbReference>
<dbReference type="GO" id="GO:0016787">
    <property type="term" value="F:hydrolase activity"/>
    <property type="evidence" value="ECO:0007669"/>
    <property type="project" value="InterPro"/>
</dbReference>
<dbReference type="InterPro" id="IPR029052">
    <property type="entry name" value="Metallo-depent_PP-like"/>
</dbReference>
<sequence>MKKQVKYLKRISITLFLILATLIYCYAQNNWIKVENIKVEINELPKELIGLKIAHISDVHLPKNAANIDAIVAKVKKQKPDLIVMTGDIIDESADITTCGLDRLCKGLSEITQTYAVTGNHEFWNGNVDKWTNILTENNINVIDNEIQIYTKDGERLILMGLRDGVSYDPGLFKSLETLNNSPIILLAHRPELFSSYYSETNYNNPDLIFSGHAHGGQFRIPLLNKGIVSPNQGFFPEYTSGLYISDSNVKMIVSRGLGNSIIPIRFNNRPHLPIIELVEAK</sequence>
<dbReference type="Gene3D" id="3.60.21.10">
    <property type="match status" value="1"/>
</dbReference>
<accession>A0A9J6P826</accession>
<comment type="caution">
    <text evidence="2">The sequence shown here is derived from an EMBL/GenBank/DDBJ whole genome shotgun (WGS) entry which is preliminary data.</text>
</comment>
<dbReference type="AlphaFoldDB" id="A0A9J6P826"/>
<dbReference type="SUPFAM" id="SSF56300">
    <property type="entry name" value="Metallo-dependent phosphatases"/>
    <property type="match status" value="1"/>
</dbReference>
<evidence type="ECO:0000313" key="2">
    <source>
        <dbReference type="EMBL" id="MCM1991592.1"/>
    </source>
</evidence>
<organism evidence="2 3">
    <name type="scientific">Oceanirhabdus seepicola</name>
    <dbReference type="NCBI Taxonomy" id="2828781"/>
    <lineage>
        <taxon>Bacteria</taxon>
        <taxon>Bacillati</taxon>
        <taxon>Bacillota</taxon>
        <taxon>Clostridia</taxon>
        <taxon>Eubacteriales</taxon>
        <taxon>Clostridiaceae</taxon>
        <taxon>Oceanirhabdus</taxon>
    </lineage>
</organism>